<name>A0A2Z6QDM3_9GLOM</name>
<organism evidence="1 2">
    <name type="scientific">Rhizophagus clarus</name>
    <dbReference type="NCBI Taxonomy" id="94130"/>
    <lineage>
        <taxon>Eukaryota</taxon>
        <taxon>Fungi</taxon>
        <taxon>Fungi incertae sedis</taxon>
        <taxon>Mucoromycota</taxon>
        <taxon>Glomeromycotina</taxon>
        <taxon>Glomeromycetes</taxon>
        <taxon>Glomerales</taxon>
        <taxon>Glomeraceae</taxon>
        <taxon>Rhizophagus</taxon>
    </lineage>
</organism>
<dbReference type="Proteomes" id="UP000247702">
    <property type="component" value="Unassembled WGS sequence"/>
</dbReference>
<proteinExistence type="predicted"/>
<keyword evidence="2" id="KW-1185">Reference proteome</keyword>
<evidence type="ECO:0000313" key="1">
    <source>
        <dbReference type="EMBL" id="GBB88273.1"/>
    </source>
</evidence>
<reference evidence="1 2" key="1">
    <citation type="submission" date="2017-11" db="EMBL/GenBank/DDBJ databases">
        <title>The genome of Rhizophagus clarus HR1 reveals common genetic basis of auxotrophy among arbuscular mycorrhizal fungi.</title>
        <authorList>
            <person name="Kobayashi Y."/>
        </authorList>
    </citation>
    <scope>NUCLEOTIDE SEQUENCE [LARGE SCALE GENOMIC DNA]</scope>
    <source>
        <strain evidence="1 2">HR1</strain>
    </source>
</reference>
<comment type="caution">
    <text evidence="1">The sequence shown here is derived from an EMBL/GenBank/DDBJ whole genome shotgun (WGS) entry which is preliminary data.</text>
</comment>
<dbReference type="AlphaFoldDB" id="A0A2Z6QDM3"/>
<sequence>MTFCVDIFELEKKFIHQERYPNLNGRWIKLTKALIIAIRVSSPEPTPTKFQEVATNLDISIELWVEG</sequence>
<gene>
    <name evidence="1" type="ORF">RclHR1_14810003</name>
</gene>
<evidence type="ECO:0000313" key="2">
    <source>
        <dbReference type="Proteomes" id="UP000247702"/>
    </source>
</evidence>
<accession>A0A2Z6QDM3</accession>
<protein>
    <submittedName>
        <fullName evidence="1">Uncharacterized protein</fullName>
    </submittedName>
</protein>
<dbReference type="EMBL" id="BEXD01000537">
    <property type="protein sequence ID" value="GBB88273.1"/>
    <property type="molecule type" value="Genomic_DNA"/>
</dbReference>